<accession>A0ABT3FYL3</accession>
<feature type="domain" description="APS kinase" evidence="8">
    <location>
        <begin position="22"/>
        <end position="171"/>
    </location>
</feature>
<dbReference type="InterPro" id="IPR027417">
    <property type="entry name" value="P-loop_NTPase"/>
</dbReference>
<dbReference type="HAMAP" id="MF_00065">
    <property type="entry name" value="Adenylyl_sulf_kinase"/>
    <property type="match status" value="1"/>
</dbReference>
<dbReference type="EMBL" id="JAPDDR010000002">
    <property type="protein sequence ID" value="MCW1912663.1"/>
    <property type="molecule type" value="Genomic_DNA"/>
</dbReference>
<keyword evidence="3 6" id="KW-0808">Transferase</keyword>
<keyword evidence="6" id="KW-0597">Phosphoprotein</keyword>
<comment type="caution">
    <text evidence="6">Lacks conserved residue(s) required for the propagation of feature annotation.</text>
</comment>
<evidence type="ECO:0000259" key="8">
    <source>
        <dbReference type="Pfam" id="PF01583"/>
    </source>
</evidence>
<dbReference type="SUPFAM" id="SSF52540">
    <property type="entry name" value="P-loop containing nucleoside triphosphate hydrolases"/>
    <property type="match status" value="1"/>
</dbReference>
<dbReference type="InterPro" id="IPR002891">
    <property type="entry name" value="APS"/>
</dbReference>
<evidence type="ECO:0000256" key="3">
    <source>
        <dbReference type="ARBA" id="ARBA00022679"/>
    </source>
</evidence>
<proteinExistence type="inferred from homology"/>
<evidence type="ECO:0000256" key="4">
    <source>
        <dbReference type="ARBA" id="ARBA00022741"/>
    </source>
</evidence>
<keyword evidence="6 7" id="KW-0418">Kinase</keyword>
<comment type="caution">
    <text evidence="9">The sequence shown here is derived from an EMBL/GenBank/DDBJ whole genome shotgun (WGS) entry which is preliminary data.</text>
</comment>
<dbReference type="Pfam" id="PF01583">
    <property type="entry name" value="APS_kinase"/>
    <property type="match status" value="1"/>
</dbReference>
<gene>
    <name evidence="6 9" type="primary">cysC</name>
    <name evidence="9" type="ORF">OJ996_03695</name>
</gene>
<dbReference type="NCBIfam" id="NF003013">
    <property type="entry name" value="PRK03846.1"/>
    <property type="match status" value="1"/>
</dbReference>
<protein>
    <recommendedName>
        <fullName evidence="2 6">Adenylyl-sulfate kinase</fullName>
        <ecNumber evidence="2 6">2.7.1.25</ecNumber>
    </recommendedName>
    <alternativeName>
        <fullName evidence="6">APS kinase</fullName>
    </alternativeName>
    <alternativeName>
        <fullName evidence="6">ATP adenosine-5'-phosphosulfate 3'-phosphotransferase</fullName>
    </alternativeName>
    <alternativeName>
        <fullName evidence="6">Adenosine-5'-phosphosulfate kinase</fullName>
    </alternativeName>
</protein>
<dbReference type="InterPro" id="IPR059117">
    <property type="entry name" value="APS_kinase_dom"/>
</dbReference>
<evidence type="ECO:0000256" key="1">
    <source>
        <dbReference type="ARBA" id="ARBA00001823"/>
    </source>
</evidence>
<evidence type="ECO:0000256" key="6">
    <source>
        <dbReference type="HAMAP-Rule" id="MF_00065"/>
    </source>
</evidence>
<dbReference type="PANTHER" id="PTHR42700">
    <property type="entry name" value="SULFATE ADENYLYLTRANSFERASE"/>
    <property type="match status" value="1"/>
</dbReference>
<evidence type="ECO:0000256" key="2">
    <source>
        <dbReference type="ARBA" id="ARBA00012121"/>
    </source>
</evidence>
<comment type="pathway">
    <text evidence="6 7">Sulfur metabolism; hydrogen sulfide biosynthesis; sulfite from sulfate: step 2/3.</text>
</comment>
<evidence type="ECO:0000313" key="9">
    <source>
        <dbReference type="EMBL" id="MCW1912663.1"/>
    </source>
</evidence>
<evidence type="ECO:0000256" key="5">
    <source>
        <dbReference type="ARBA" id="ARBA00022840"/>
    </source>
</evidence>
<sequence length="196" mass="21286">MSNIHPHATLPRHDKETLLGQQGVVLWFCGLSGSGKSTIAGAVERVLHQQGRLTIRLDGDNLRTGLNGNLGFSDDDRLENIRRTAEMAKILAQNGVIVLCSLITPRGMHRDLARGILGEDFVEIYVKASFAACEARDVKGLYAKAAKGEVAHFTGRDSSFEEPQNADLTLDTERLSVEDAVSEVTGFLAERTAVVV</sequence>
<organism evidence="9 10">
    <name type="scientific">Luteolibacter rhizosphaerae</name>
    <dbReference type="NCBI Taxonomy" id="2989719"/>
    <lineage>
        <taxon>Bacteria</taxon>
        <taxon>Pseudomonadati</taxon>
        <taxon>Verrucomicrobiota</taxon>
        <taxon>Verrucomicrobiia</taxon>
        <taxon>Verrucomicrobiales</taxon>
        <taxon>Verrucomicrobiaceae</taxon>
        <taxon>Luteolibacter</taxon>
    </lineage>
</organism>
<comment type="function">
    <text evidence="6 7">Catalyzes the synthesis of activated sulfate.</text>
</comment>
<dbReference type="NCBIfam" id="TIGR00455">
    <property type="entry name" value="apsK"/>
    <property type="match status" value="1"/>
</dbReference>
<reference evidence="9" key="1">
    <citation type="submission" date="2022-10" db="EMBL/GenBank/DDBJ databases">
        <title>Luteolibacter sp. GHJ8, whole genome shotgun sequencing project.</title>
        <authorList>
            <person name="Zhao G."/>
            <person name="Shen L."/>
        </authorList>
    </citation>
    <scope>NUCLEOTIDE SEQUENCE</scope>
    <source>
        <strain evidence="9">GHJ8</strain>
    </source>
</reference>
<dbReference type="PANTHER" id="PTHR42700:SF1">
    <property type="entry name" value="SULFATE ADENYLYLTRANSFERASE"/>
    <property type="match status" value="1"/>
</dbReference>
<dbReference type="InterPro" id="IPR050512">
    <property type="entry name" value="Sulf_AdTrans/APS_kinase"/>
</dbReference>
<evidence type="ECO:0000256" key="7">
    <source>
        <dbReference type="RuleBase" id="RU004347"/>
    </source>
</evidence>
<dbReference type="Proteomes" id="UP001165653">
    <property type="component" value="Unassembled WGS sequence"/>
</dbReference>
<keyword evidence="4 6" id="KW-0547">Nucleotide-binding</keyword>
<dbReference type="Gene3D" id="3.40.50.300">
    <property type="entry name" value="P-loop containing nucleotide triphosphate hydrolases"/>
    <property type="match status" value="1"/>
</dbReference>
<name>A0ABT3FYL3_9BACT</name>
<evidence type="ECO:0000313" key="10">
    <source>
        <dbReference type="Proteomes" id="UP001165653"/>
    </source>
</evidence>
<comment type="similarity">
    <text evidence="6 7">Belongs to the APS kinase family.</text>
</comment>
<dbReference type="GO" id="GO:0004020">
    <property type="term" value="F:adenylylsulfate kinase activity"/>
    <property type="evidence" value="ECO:0007669"/>
    <property type="project" value="UniProtKB-EC"/>
</dbReference>
<feature type="binding site" evidence="6">
    <location>
        <begin position="30"/>
        <end position="37"/>
    </location>
    <ligand>
        <name>ATP</name>
        <dbReference type="ChEBI" id="CHEBI:30616"/>
    </ligand>
</feature>
<keyword evidence="10" id="KW-1185">Reference proteome</keyword>
<keyword evidence="5 6" id="KW-0067">ATP-binding</keyword>
<dbReference type="CDD" id="cd02027">
    <property type="entry name" value="APSK"/>
    <property type="match status" value="1"/>
</dbReference>
<dbReference type="EC" id="2.7.1.25" evidence="2 6"/>
<comment type="catalytic activity">
    <reaction evidence="1 6 7">
        <text>adenosine 5'-phosphosulfate + ATP = 3'-phosphoadenylyl sulfate + ADP + H(+)</text>
        <dbReference type="Rhea" id="RHEA:24152"/>
        <dbReference type="ChEBI" id="CHEBI:15378"/>
        <dbReference type="ChEBI" id="CHEBI:30616"/>
        <dbReference type="ChEBI" id="CHEBI:58243"/>
        <dbReference type="ChEBI" id="CHEBI:58339"/>
        <dbReference type="ChEBI" id="CHEBI:456216"/>
        <dbReference type="EC" id="2.7.1.25"/>
    </reaction>
</comment>